<dbReference type="Proteomes" id="UP000244803">
    <property type="component" value="Chromosome 3"/>
</dbReference>
<dbReference type="AlphaFoldDB" id="A0A976M5Y7"/>
<dbReference type="EMBL" id="CP056066">
    <property type="protein sequence ID" value="UKJ89052.1"/>
    <property type="molecule type" value="Genomic_DNA"/>
</dbReference>
<dbReference type="GO" id="GO:0051082">
    <property type="term" value="F:unfolded protein binding"/>
    <property type="evidence" value="ECO:0007669"/>
    <property type="project" value="InterPro"/>
</dbReference>
<feature type="coiled-coil region" evidence="2">
    <location>
        <begin position="16"/>
        <end position="43"/>
    </location>
</feature>
<protein>
    <recommendedName>
        <fullName evidence="5">Prefoldin subunit</fullName>
    </recommendedName>
</protein>
<gene>
    <name evidence="3" type="ORF">MACJ_002298</name>
</gene>
<feature type="coiled-coil region" evidence="2">
    <location>
        <begin position="73"/>
        <end position="100"/>
    </location>
</feature>
<evidence type="ECO:0000313" key="4">
    <source>
        <dbReference type="Proteomes" id="UP000244803"/>
    </source>
</evidence>
<dbReference type="Gene3D" id="1.10.287.370">
    <property type="match status" value="1"/>
</dbReference>
<dbReference type="Pfam" id="PF01920">
    <property type="entry name" value="Prefoldin_2"/>
    <property type="match status" value="1"/>
</dbReference>
<name>A0A976M5Y7_THEOR</name>
<reference evidence="3" key="1">
    <citation type="submission" date="2022-07" db="EMBL/GenBank/DDBJ databases">
        <title>Evaluation of T. orientalis genome assembly methods using nanopore sequencing and analysis of variation between genomes.</title>
        <authorList>
            <person name="Yam J."/>
            <person name="Micallef M.L."/>
            <person name="Liu M."/>
            <person name="Djordjevic S.P."/>
            <person name="Bogema D.R."/>
            <person name="Jenkins C."/>
        </authorList>
    </citation>
    <scope>NUCLEOTIDE SEQUENCE</scope>
    <source>
        <strain evidence="3">Fish Creek</strain>
    </source>
</reference>
<dbReference type="InterPro" id="IPR009053">
    <property type="entry name" value="Prefoldin"/>
</dbReference>
<evidence type="ECO:0000313" key="3">
    <source>
        <dbReference type="EMBL" id="UKJ89052.1"/>
    </source>
</evidence>
<evidence type="ECO:0008006" key="5">
    <source>
        <dbReference type="Google" id="ProtNLM"/>
    </source>
</evidence>
<dbReference type="SUPFAM" id="SSF46579">
    <property type="entry name" value="Prefoldin"/>
    <property type="match status" value="1"/>
</dbReference>
<dbReference type="GO" id="GO:0016272">
    <property type="term" value="C:prefoldin complex"/>
    <property type="evidence" value="ECO:0007669"/>
    <property type="project" value="InterPro"/>
</dbReference>
<dbReference type="OrthoDB" id="366003at2759"/>
<dbReference type="GO" id="GO:0006457">
    <property type="term" value="P:protein folding"/>
    <property type="evidence" value="ECO:0007669"/>
    <property type="project" value="InterPro"/>
</dbReference>
<organism evidence="3 4">
    <name type="scientific">Theileria orientalis</name>
    <dbReference type="NCBI Taxonomy" id="68886"/>
    <lineage>
        <taxon>Eukaryota</taxon>
        <taxon>Sar</taxon>
        <taxon>Alveolata</taxon>
        <taxon>Apicomplexa</taxon>
        <taxon>Aconoidasida</taxon>
        <taxon>Piroplasmida</taxon>
        <taxon>Theileriidae</taxon>
        <taxon>Theileria</taxon>
    </lineage>
</organism>
<keyword evidence="2" id="KW-0175">Coiled coil</keyword>
<comment type="similarity">
    <text evidence="1">Belongs to the prefoldin subunit beta family.</text>
</comment>
<accession>A0A976M5Y7</accession>
<evidence type="ECO:0000256" key="1">
    <source>
        <dbReference type="ARBA" id="ARBA00008045"/>
    </source>
</evidence>
<dbReference type="InterPro" id="IPR002777">
    <property type="entry name" value="PFD_beta-like"/>
</dbReference>
<sequence length="135" mass="15459">MENSDSNNTLRQFQILQETQSQIEVLNNQIVKINKHINNLKIKNKKAQVALESLDCVDESRKVYKQVSRLLVLRNRSELHKELEAERESSKNDLPKLESIKNQLVAKLGGLNSQLLEINKQLRQQATAESAQQVA</sequence>
<proteinExistence type="inferred from homology"/>
<evidence type="ECO:0000256" key="2">
    <source>
        <dbReference type="SAM" id="Coils"/>
    </source>
</evidence>